<evidence type="ECO:0000313" key="5">
    <source>
        <dbReference type="Proteomes" id="UP000094527"/>
    </source>
</evidence>
<keyword evidence="2" id="KW-0325">Glycoprotein</keyword>
<dbReference type="Proteomes" id="UP000094527">
    <property type="component" value="Unassembled WGS sequence"/>
</dbReference>
<dbReference type="InterPro" id="IPR029058">
    <property type="entry name" value="AB_hydrolase_fold"/>
</dbReference>
<dbReference type="PANTHER" id="PTHR43903">
    <property type="entry name" value="NEUROLIGIN"/>
    <property type="match status" value="1"/>
</dbReference>
<dbReference type="Pfam" id="PF00135">
    <property type="entry name" value="COesterase"/>
    <property type="match status" value="1"/>
</dbReference>
<protein>
    <submittedName>
        <fullName evidence="4">Neuroligin-1</fullName>
    </submittedName>
</protein>
<dbReference type="EMBL" id="LJIJ01000016">
    <property type="protein sequence ID" value="ODN05812.1"/>
    <property type="molecule type" value="Genomic_DNA"/>
</dbReference>
<dbReference type="OrthoDB" id="3200163at2759"/>
<dbReference type="OMA" id="NADGYFK"/>
<gene>
    <name evidence="4" type="ORF">Ocin01_00912</name>
</gene>
<dbReference type="STRING" id="48709.A0A1D2NKP9"/>
<feature type="domain" description="Carboxylesterase type B" evidence="3">
    <location>
        <begin position="8"/>
        <end position="88"/>
    </location>
</feature>
<name>A0A1D2NKP9_ORCCI</name>
<organism evidence="4 5">
    <name type="scientific">Orchesella cincta</name>
    <name type="common">Springtail</name>
    <name type="synonym">Podura cincta</name>
    <dbReference type="NCBI Taxonomy" id="48709"/>
    <lineage>
        <taxon>Eukaryota</taxon>
        <taxon>Metazoa</taxon>
        <taxon>Ecdysozoa</taxon>
        <taxon>Arthropoda</taxon>
        <taxon>Hexapoda</taxon>
        <taxon>Collembola</taxon>
        <taxon>Entomobryomorpha</taxon>
        <taxon>Entomobryoidea</taxon>
        <taxon>Orchesellidae</taxon>
        <taxon>Orchesellinae</taxon>
        <taxon>Orchesella</taxon>
    </lineage>
</organism>
<evidence type="ECO:0000256" key="1">
    <source>
        <dbReference type="ARBA" id="ARBA00005964"/>
    </source>
</evidence>
<dbReference type="AlphaFoldDB" id="A0A1D2NKP9"/>
<keyword evidence="5" id="KW-1185">Reference proteome</keyword>
<proteinExistence type="inferred from homology"/>
<accession>A0A1D2NKP9</accession>
<dbReference type="InterPro" id="IPR002018">
    <property type="entry name" value="CarbesteraseB"/>
</dbReference>
<evidence type="ECO:0000259" key="3">
    <source>
        <dbReference type="Pfam" id="PF00135"/>
    </source>
</evidence>
<comment type="similarity">
    <text evidence="1">Belongs to the type-B carboxylesterase/lipase family.</text>
</comment>
<sequence>MILANGKNNGPLAVVVFVHGEDFAYGAGHPYDPSMFVSQMNVIVVTMNYRVGVLGFLNANADGYFKSPANFALLDIIAALHWTQHRKSFGKM</sequence>
<dbReference type="InterPro" id="IPR051093">
    <property type="entry name" value="Neuroligin/BSAL"/>
</dbReference>
<comment type="caution">
    <text evidence="4">The sequence shown here is derived from an EMBL/GenBank/DDBJ whole genome shotgun (WGS) entry which is preliminary data.</text>
</comment>
<evidence type="ECO:0000313" key="4">
    <source>
        <dbReference type="EMBL" id="ODN05812.1"/>
    </source>
</evidence>
<evidence type="ECO:0000256" key="2">
    <source>
        <dbReference type="ARBA" id="ARBA00023180"/>
    </source>
</evidence>
<dbReference type="Gene3D" id="3.40.50.1820">
    <property type="entry name" value="alpha/beta hydrolase"/>
    <property type="match status" value="1"/>
</dbReference>
<reference evidence="4 5" key="1">
    <citation type="journal article" date="2016" name="Genome Biol. Evol.">
        <title>Gene Family Evolution Reflects Adaptation to Soil Environmental Stressors in the Genome of the Collembolan Orchesella cincta.</title>
        <authorList>
            <person name="Faddeeva-Vakhrusheva A."/>
            <person name="Derks M.F."/>
            <person name="Anvar S.Y."/>
            <person name="Agamennone V."/>
            <person name="Suring W."/>
            <person name="Smit S."/>
            <person name="van Straalen N.M."/>
            <person name="Roelofs D."/>
        </authorList>
    </citation>
    <scope>NUCLEOTIDE SEQUENCE [LARGE SCALE GENOMIC DNA]</scope>
    <source>
        <tissue evidence="4">Mixed pool</tissue>
    </source>
</reference>
<dbReference type="SUPFAM" id="SSF53474">
    <property type="entry name" value="alpha/beta-Hydrolases"/>
    <property type="match status" value="1"/>
</dbReference>